<evidence type="ECO:0000313" key="5">
    <source>
        <dbReference type="Proteomes" id="UP001620626"/>
    </source>
</evidence>
<dbReference type="InterPro" id="IPR036875">
    <property type="entry name" value="Znf_CCHC_sf"/>
</dbReference>
<keyword evidence="1" id="KW-0862">Zinc</keyword>
<feature type="domain" description="CCHC-type" evidence="3">
    <location>
        <begin position="311"/>
        <end position="326"/>
    </location>
</feature>
<dbReference type="AlphaFoldDB" id="A0ABD2KZM3"/>
<evidence type="ECO:0000256" key="1">
    <source>
        <dbReference type="PROSITE-ProRule" id="PRU00047"/>
    </source>
</evidence>
<dbReference type="PROSITE" id="PS50158">
    <property type="entry name" value="ZF_CCHC"/>
    <property type="match status" value="1"/>
</dbReference>
<dbReference type="SUPFAM" id="SSF57756">
    <property type="entry name" value="Retrovirus zinc finger-like domains"/>
    <property type="match status" value="1"/>
</dbReference>
<evidence type="ECO:0000313" key="4">
    <source>
        <dbReference type="EMBL" id="KAL3108427.1"/>
    </source>
</evidence>
<keyword evidence="1" id="KW-0479">Metal-binding</keyword>
<feature type="compositionally biased region" description="Polar residues" evidence="2">
    <location>
        <begin position="114"/>
        <end position="127"/>
    </location>
</feature>
<feature type="compositionally biased region" description="Low complexity" evidence="2">
    <location>
        <begin position="128"/>
        <end position="141"/>
    </location>
</feature>
<accession>A0ABD2KZM3</accession>
<comment type="caution">
    <text evidence="4">The sequence shown here is derived from an EMBL/GenBank/DDBJ whole genome shotgun (WGS) entry which is preliminary data.</text>
</comment>
<dbReference type="EMBL" id="JBICBT010000590">
    <property type="protein sequence ID" value="KAL3108427.1"/>
    <property type="molecule type" value="Genomic_DNA"/>
</dbReference>
<feature type="region of interest" description="Disordered" evidence="2">
    <location>
        <begin position="81"/>
        <end position="100"/>
    </location>
</feature>
<dbReference type="InterPro" id="IPR001878">
    <property type="entry name" value="Znf_CCHC"/>
</dbReference>
<sequence>MLPWVPFFVCSQQQPSRRAKHQSNLFEQMLEVRAVGTNIGKVQDGPSYEMLFRLTTTNRSKSAPFLAKIPTKIVKREIANEAKTNNSSNDGEREEEEQFVSLKNRCHTIASTSAPFASTKVQQNGVDSNHSPSAKQSSSSSPVAPTKTFRRRTAFETSEAMREIFGAYSPFSSQKKENSGEFNRKKMALENGRTMNGTQQNNKTVIRPLEFEDDMENRDFENMSMSVSEASSEVGSVSIQDGAMQNQNERPMLENGITKRNVRLKSDLRISPASSGSWERAIRPVVNKHQNANASSVGRRPAANTQRSSVCWYCGVKGHAAAHCQKKRRKGQ</sequence>
<evidence type="ECO:0000259" key="3">
    <source>
        <dbReference type="PROSITE" id="PS50158"/>
    </source>
</evidence>
<protein>
    <recommendedName>
        <fullName evidence="3">CCHC-type domain-containing protein</fullName>
    </recommendedName>
</protein>
<feature type="region of interest" description="Disordered" evidence="2">
    <location>
        <begin position="114"/>
        <end position="150"/>
    </location>
</feature>
<keyword evidence="1" id="KW-0863">Zinc-finger</keyword>
<dbReference type="GO" id="GO:0008270">
    <property type="term" value="F:zinc ion binding"/>
    <property type="evidence" value="ECO:0007669"/>
    <property type="project" value="UniProtKB-KW"/>
</dbReference>
<proteinExistence type="predicted"/>
<reference evidence="4 5" key="1">
    <citation type="submission" date="2024-10" db="EMBL/GenBank/DDBJ databases">
        <authorList>
            <person name="Kim D."/>
        </authorList>
    </citation>
    <scope>NUCLEOTIDE SEQUENCE [LARGE SCALE GENOMIC DNA]</scope>
    <source>
        <strain evidence="4">BH-2024</strain>
    </source>
</reference>
<dbReference type="Proteomes" id="UP001620626">
    <property type="component" value="Unassembled WGS sequence"/>
</dbReference>
<evidence type="ECO:0000256" key="2">
    <source>
        <dbReference type="SAM" id="MobiDB-lite"/>
    </source>
</evidence>
<dbReference type="GO" id="GO:0019899">
    <property type="term" value="F:enzyme binding"/>
    <property type="evidence" value="ECO:0007669"/>
    <property type="project" value="UniProtKB-ARBA"/>
</dbReference>
<keyword evidence="5" id="KW-1185">Reference proteome</keyword>
<name>A0ABD2KZM3_9BILA</name>
<gene>
    <name evidence="4" type="ORF">niasHT_015349</name>
</gene>
<organism evidence="4 5">
    <name type="scientific">Heterodera trifolii</name>
    <dbReference type="NCBI Taxonomy" id="157864"/>
    <lineage>
        <taxon>Eukaryota</taxon>
        <taxon>Metazoa</taxon>
        <taxon>Ecdysozoa</taxon>
        <taxon>Nematoda</taxon>
        <taxon>Chromadorea</taxon>
        <taxon>Rhabditida</taxon>
        <taxon>Tylenchina</taxon>
        <taxon>Tylenchomorpha</taxon>
        <taxon>Tylenchoidea</taxon>
        <taxon>Heteroderidae</taxon>
        <taxon>Heteroderinae</taxon>
        <taxon>Heterodera</taxon>
    </lineage>
</organism>